<dbReference type="InterPro" id="IPR053710">
    <property type="entry name" value="Arylamine_NAT_domain_sf"/>
</dbReference>
<dbReference type="Proteomes" id="UP000268093">
    <property type="component" value="Unassembled WGS sequence"/>
</dbReference>
<sequence length="326" mass="37340">MATFTPFTQDELLAYFDRINYSQRDPSPSGLPAPTIENLCQLIVNHQQAIPFENLTIHYSSNHTINIEPQALYNKIVLNRRGGYCFENNGLFARVLRSLGYKLWTGAASVVLEAKVEVQDGQPTIKAPPMTHQITIVQLPTTAQDGGDSEDRQDALWLVDVGFGGQTLPAPKMLVEHEITPGVRPEQFRFTRVHLASNVRQENPPYWLLEYRYKPDSPWMSAVVFDLTERSHTDYYVANQYMSTNPESKFVKNVMMARLRRDEDGVLTRVLLLNDILKLRRDGETKLIQQFEREHERVKAIEEWFGIKLSEEDIGGMKGRSVALME</sequence>
<dbReference type="Pfam" id="PF00797">
    <property type="entry name" value="Acetyltransf_2"/>
    <property type="match status" value="1"/>
</dbReference>
<dbReference type="PANTHER" id="PTHR11786">
    <property type="entry name" value="N-HYDROXYARYLAMINE O-ACETYLTRANSFERASE"/>
    <property type="match status" value="1"/>
</dbReference>
<reference evidence="2 3" key="1">
    <citation type="journal article" date="2018" name="New Phytol.">
        <title>Phylogenomics of Endogonaceae and evolution of mycorrhizas within Mucoromycota.</title>
        <authorList>
            <person name="Chang Y."/>
            <person name="Desiro A."/>
            <person name="Na H."/>
            <person name="Sandor L."/>
            <person name="Lipzen A."/>
            <person name="Clum A."/>
            <person name="Barry K."/>
            <person name="Grigoriev I.V."/>
            <person name="Martin F.M."/>
            <person name="Stajich J.E."/>
            <person name="Smith M.E."/>
            <person name="Bonito G."/>
            <person name="Spatafora J.W."/>
        </authorList>
    </citation>
    <scope>NUCLEOTIDE SEQUENCE [LARGE SCALE GENOMIC DNA]</scope>
    <source>
        <strain evidence="2 3">GMNB39</strain>
    </source>
</reference>
<dbReference type="GO" id="GO:0016407">
    <property type="term" value="F:acetyltransferase activity"/>
    <property type="evidence" value="ECO:0007669"/>
    <property type="project" value="InterPro"/>
</dbReference>
<gene>
    <name evidence="2" type="ORF">BC936DRAFT_142847</name>
</gene>
<comment type="caution">
    <text evidence="2">The sequence shown here is derived from an EMBL/GenBank/DDBJ whole genome shotgun (WGS) entry which is preliminary data.</text>
</comment>
<evidence type="ECO:0000313" key="3">
    <source>
        <dbReference type="Proteomes" id="UP000268093"/>
    </source>
</evidence>
<protein>
    <submittedName>
        <fullName evidence="2">Uncharacterized protein</fullName>
    </submittedName>
</protein>
<comment type="similarity">
    <text evidence="1">Belongs to the arylamine N-acetyltransferase family.</text>
</comment>
<dbReference type="PANTHER" id="PTHR11786:SF0">
    <property type="entry name" value="ARYLAMINE N-ACETYLTRANSFERASE 4-RELATED"/>
    <property type="match status" value="1"/>
</dbReference>
<dbReference type="Gene3D" id="3.30.2140.20">
    <property type="match status" value="1"/>
</dbReference>
<dbReference type="AlphaFoldDB" id="A0A433DEP8"/>
<accession>A0A433DEP8</accession>
<evidence type="ECO:0000256" key="1">
    <source>
        <dbReference type="ARBA" id="ARBA00006547"/>
    </source>
</evidence>
<dbReference type="SUPFAM" id="SSF54001">
    <property type="entry name" value="Cysteine proteinases"/>
    <property type="match status" value="1"/>
</dbReference>
<evidence type="ECO:0000313" key="2">
    <source>
        <dbReference type="EMBL" id="RUP49299.1"/>
    </source>
</evidence>
<dbReference type="InterPro" id="IPR001447">
    <property type="entry name" value="Arylamine_N-AcTrfase"/>
</dbReference>
<proteinExistence type="inferred from homology"/>
<dbReference type="InterPro" id="IPR038765">
    <property type="entry name" value="Papain-like_cys_pep_sf"/>
</dbReference>
<organism evidence="2 3">
    <name type="scientific">Jimgerdemannia flammicorona</name>
    <dbReference type="NCBI Taxonomy" id="994334"/>
    <lineage>
        <taxon>Eukaryota</taxon>
        <taxon>Fungi</taxon>
        <taxon>Fungi incertae sedis</taxon>
        <taxon>Mucoromycota</taxon>
        <taxon>Mucoromycotina</taxon>
        <taxon>Endogonomycetes</taxon>
        <taxon>Endogonales</taxon>
        <taxon>Endogonaceae</taxon>
        <taxon>Jimgerdemannia</taxon>
    </lineage>
</organism>
<keyword evidence="3" id="KW-1185">Reference proteome</keyword>
<dbReference type="OrthoDB" id="10260017at2759"/>
<name>A0A433DEP8_9FUNG</name>
<dbReference type="EMBL" id="RBNI01002433">
    <property type="protein sequence ID" value="RUP49299.1"/>
    <property type="molecule type" value="Genomic_DNA"/>
</dbReference>